<dbReference type="SUPFAM" id="SSF53474">
    <property type="entry name" value="alpha/beta-Hydrolases"/>
    <property type="match status" value="1"/>
</dbReference>
<dbReference type="GO" id="GO:0016787">
    <property type="term" value="F:hydrolase activity"/>
    <property type="evidence" value="ECO:0007669"/>
    <property type="project" value="UniProtKB-KW"/>
</dbReference>
<dbReference type="OrthoDB" id="64996at2"/>
<feature type="domain" description="AB hydrolase-1" evidence="2">
    <location>
        <begin position="41"/>
        <end position="258"/>
    </location>
</feature>
<evidence type="ECO:0000256" key="1">
    <source>
        <dbReference type="SAM" id="SignalP"/>
    </source>
</evidence>
<reference evidence="3 4" key="1">
    <citation type="submission" date="2019-02" db="EMBL/GenBank/DDBJ databases">
        <title>Kribbella capetownensis sp. nov. and Kribbella speibonae sp. nov., isolated from soil.</title>
        <authorList>
            <person name="Curtis S.M."/>
            <person name="Norton I."/>
            <person name="Everest G.J."/>
            <person name="Meyers P.R."/>
        </authorList>
    </citation>
    <scope>NUCLEOTIDE SEQUENCE [LARGE SCALE GENOMIC DNA]</scope>
    <source>
        <strain evidence="3 4">YM53</strain>
    </source>
</reference>
<dbReference type="RefSeq" id="WP_131516547.1">
    <property type="nucleotide sequence ID" value="NZ_SJKD01000006.1"/>
</dbReference>
<sequence length="273" mass="28488">MNRNRSPLFRVLTVLAAVLGLVLTAITPAAASHPGGPKPTIVLVHGAWADGSGWSKITSRLLNDGYTVRVPPNPLRNLTTDAATIRSFLSTLSGPVVLVGHSYGGAVITNAATGNPNVKALVYVDAFAPAAGETIFPLAGADSALAVDPTTVFDFVPYPGAPAGDVDLYLKHDTFITSFASGVPRHEAEILYPSQRPLTLSAGNTPSGTPAYLTIPSWYVLGTGDRIITPDAQLFMATRANAKITKIKAGHLGLVSDPSPITTVIEQAARATR</sequence>
<evidence type="ECO:0000313" key="4">
    <source>
        <dbReference type="Proteomes" id="UP000293342"/>
    </source>
</evidence>
<keyword evidence="3" id="KW-0378">Hydrolase</keyword>
<evidence type="ECO:0000259" key="2">
    <source>
        <dbReference type="Pfam" id="PF12697"/>
    </source>
</evidence>
<dbReference type="EMBL" id="SJKD01000006">
    <property type="protein sequence ID" value="TCC46815.1"/>
    <property type="molecule type" value="Genomic_DNA"/>
</dbReference>
<dbReference type="Proteomes" id="UP000293342">
    <property type="component" value="Unassembled WGS sequence"/>
</dbReference>
<organism evidence="3 4">
    <name type="scientific">Kribbella capetownensis</name>
    <dbReference type="NCBI Taxonomy" id="1572659"/>
    <lineage>
        <taxon>Bacteria</taxon>
        <taxon>Bacillati</taxon>
        <taxon>Actinomycetota</taxon>
        <taxon>Actinomycetes</taxon>
        <taxon>Propionibacteriales</taxon>
        <taxon>Kribbellaceae</taxon>
        <taxon>Kribbella</taxon>
    </lineage>
</organism>
<name>A0A4R0JWX1_9ACTN</name>
<dbReference type="PANTHER" id="PTHR37017">
    <property type="entry name" value="AB HYDROLASE-1 DOMAIN-CONTAINING PROTEIN-RELATED"/>
    <property type="match status" value="1"/>
</dbReference>
<keyword evidence="1" id="KW-0732">Signal</keyword>
<dbReference type="InterPro" id="IPR052897">
    <property type="entry name" value="Sec-Metab_Biosynth_Hydrolase"/>
</dbReference>
<dbReference type="Pfam" id="PF12697">
    <property type="entry name" value="Abhydrolase_6"/>
    <property type="match status" value="1"/>
</dbReference>
<dbReference type="AlphaFoldDB" id="A0A4R0JWX1"/>
<dbReference type="InterPro" id="IPR029058">
    <property type="entry name" value="AB_hydrolase_fold"/>
</dbReference>
<dbReference type="PANTHER" id="PTHR37017:SF11">
    <property type="entry name" value="ESTERASE_LIPASE_THIOESTERASE DOMAIN-CONTAINING PROTEIN"/>
    <property type="match status" value="1"/>
</dbReference>
<proteinExistence type="predicted"/>
<accession>A0A4R0JWX1</accession>
<feature type="chain" id="PRO_5020354366" evidence="1">
    <location>
        <begin position="32"/>
        <end position="273"/>
    </location>
</feature>
<dbReference type="InterPro" id="IPR000073">
    <property type="entry name" value="AB_hydrolase_1"/>
</dbReference>
<comment type="caution">
    <text evidence="3">The sequence shown here is derived from an EMBL/GenBank/DDBJ whole genome shotgun (WGS) entry which is preliminary data.</text>
</comment>
<feature type="signal peptide" evidence="1">
    <location>
        <begin position="1"/>
        <end position="31"/>
    </location>
</feature>
<evidence type="ECO:0000313" key="3">
    <source>
        <dbReference type="EMBL" id="TCC46815.1"/>
    </source>
</evidence>
<keyword evidence="4" id="KW-1185">Reference proteome</keyword>
<gene>
    <name evidence="3" type="ORF">E0H75_27635</name>
</gene>
<protein>
    <submittedName>
        <fullName evidence="3">Alpha/beta hydrolase</fullName>
    </submittedName>
</protein>
<dbReference type="Gene3D" id="3.40.50.1820">
    <property type="entry name" value="alpha/beta hydrolase"/>
    <property type="match status" value="1"/>
</dbReference>